<reference evidence="2" key="1">
    <citation type="submission" date="2019-07" db="EMBL/GenBank/DDBJ databases">
        <authorList>
            <person name="Ashton P.M."/>
            <person name="Dallman T."/>
            <person name="Nair S."/>
            <person name="De Pinna E."/>
            <person name="Peters T."/>
            <person name="Grant K."/>
        </authorList>
    </citation>
    <scope>NUCLEOTIDE SEQUENCE [LARGE SCALE GENOMIC DNA]</scope>
    <source>
        <strain evidence="2">107213</strain>
    </source>
</reference>
<dbReference type="Pfam" id="PF08808">
    <property type="entry name" value="RES"/>
    <property type="match status" value="1"/>
</dbReference>
<gene>
    <name evidence="2" type="ORF">FNN84_15135</name>
</gene>
<dbReference type="EMBL" id="AAILSQ010000014">
    <property type="protein sequence ID" value="ECF6052526.1"/>
    <property type="molecule type" value="Genomic_DNA"/>
</dbReference>
<dbReference type="Proteomes" id="UP000839746">
    <property type="component" value="Unassembled WGS sequence"/>
</dbReference>
<name>A0A5Y2S4J1_SALER</name>
<evidence type="ECO:0000259" key="1">
    <source>
        <dbReference type="Pfam" id="PF08808"/>
    </source>
</evidence>
<comment type="caution">
    <text evidence="2">The sequence shown here is derived from an EMBL/GenBank/DDBJ whole genome shotgun (WGS) entry which is preliminary data.</text>
</comment>
<accession>A0A5Y2S4J1</accession>
<dbReference type="InterPro" id="IPR014914">
    <property type="entry name" value="RES_dom"/>
</dbReference>
<proteinExistence type="predicted"/>
<feature type="domain" description="RES" evidence="1">
    <location>
        <begin position="57"/>
        <end position="196"/>
    </location>
</feature>
<protein>
    <submittedName>
        <fullName evidence="2">RES domain-containing protein</fullName>
    </submittedName>
</protein>
<sequence>MTYEENLNDDANQSTETDADIKARKKLDEAILSKFRNLDQKTLNRCGKVIPADTEMYRLQPGEHNGSNVFFNHNGADYRFSLTDGVHGSMYLAYTPGTSLKEVFQNKVSMKESDLEDYYLGKIAILKDVNVLQVNKLVSRTSIKIHDVTTDSRKVTQFLATIAHNAGFDGMEYTSNVTGESCLVLWHIDPSGQGMAITLEQTCLSDFEHDGKEAADILTWDLGISVEE</sequence>
<evidence type="ECO:0000313" key="2">
    <source>
        <dbReference type="EMBL" id="ECF6052526.1"/>
    </source>
</evidence>
<organism evidence="2">
    <name type="scientific">Salmonella enterica subsp. salamae</name>
    <dbReference type="NCBI Taxonomy" id="59202"/>
    <lineage>
        <taxon>Bacteria</taxon>
        <taxon>Pseudomonadati</taxon>
        <taxon>Pseudomonadota</taxon>
        <taxon>Gammaproteobacteria</taxon>
        <taxon>Enterobacterales</taxon>
        <taxon>Enterobacteriaceae</taxon>
        <taxon>Salmonella</taxon>
    </lineage>
</organism>
<dbReference type="AlphaFoldDB" id="A0A5Y2S4J1"/>